<proteinExistence type="predicted"/>
<keyword evidence="1" id="KW-0732">Signal</keyword>
<dbReference type="InterPro" id="IPR006311">
    <property type="entry name" value="TAT_signal"/>
</dbReference>
<dbReference type="GO" id="GO:0016298">
    <property type="term" value="F:lipase activity"/>
    <property type="evidence" value="ECO:0007669"/>
    <property type="project" value="TreeGrafter"/>
</dbReference>
<sequence length="320" mass="33464">MRTRRLRRTPRRRLLTTSLAALTAAACIGAVGVDRSQAAPEASDTAPVAASDPVGPPKDDFASAFAYSLAHPTAVPSGANDFACRPSAAHPRPVVLVHGTLENRYDNWAALSPRLKEAGYCVFALNHGGSSGPLLGTEDMAASARQLADFVDRVRAATGAAKVDLVGHSQGGMMPRHYIKYLGGAAKVDKLVALTPSNHGTTFSGLGLLALVIPGGNAVLGAGCKACSQQLIGSDFLKDLNSGSETDPGVTYTVITTRYDEVVTPYTSAYLDAAPNVSNVKLQDVCPAELIDHIGISYNDVATRLVFNALDPAHAQRPTC</sequence>
<dbReference type="PANTHER" id="PTHR32015">
    <property type="entry name" value="FASTING INDUCED LIPASE"/>
    <property type="match status" value="1"/>
</dbReference>
<dbReference type="PROSITE" id="PS51318">
    <property type="entry name" value="TAT"/>
    <property type="match status" value="1"/>
</dbReference>
<evidence type="ECO:0000313" key="3">
    <source>
        <dbReference type="Proteomes" id="UP000509418"/>
    </source>
</evidence>
<organism evidence="2 3">
    <name type="scientific">Streptomyces chartreusis</name>
    <dbReference type="NCBI Taxonomy" id="1969"/>
    <lineage>
        <taxon>Bacteria</taxon>
        <taxon>Bacillati</taxon>
        <taxon>Actinomycetota</taxon>
        <taxon>Actinomycetes</taxon>
        <taxon>Kitasatosporales</taxon>
        <taxon>Streptomycetaceae</taxon>
        <taxon>Streptomyces</taxon>
    </lineage>
</organism>
<feature type="chain" id="PRO_5039148549" evidence="1">
    <location>
        <begin position="30"/>
        <end position="320"/>
    </location>
</feature>
<dbReference type="EMBL" id="CP056041">
    <property type="protein sequence ID" value="QKZ23493.1"/>
    <property type="molecule type" value="Genomic_DNA"/>
</dbReference>
<evidence type="ECO:0000313" key="2">
    <source>
        <dbReference type="EMBL" id="QKZ23493.1"/>
    </source>
</evidence>
<dbReference type="SUPFAM" id="SSF53474">
    <property type="entry name" value="alpha/beta-Hydrolases"/>
    <property type="match status" value="1"/>
</dbReference>
<dbReference type="PROSITE" id="PS51257">
    <property type="entry name" value="PROKAR_LIPOPROTEIN"/>
    <property type="match status" value="1"/>
</dbReference>
<reference evidence="2 3" key="1">
    <citation type="submission" date="2020-06" db="EMBL/GenBank/DDBJ databases">
        <title>Genome mining for natural products.</title>
        <authorList>
            <person name="Zhang B."/>
            <person name="Shi J."/>
            <person name="Ge H."/>
        </authorList>
    </citation>
    <scope>NUCLEOTIDE SEQUENCE [LARGE SCALE GENOMIC DNA]</scope>
    <source>
        <strain evidence="2 3">NA02069</strain>
    </source>
</reference>
<keyword evidence="3" id="KW-1185">Reference proteome</keyword>
<dbReference type="GO" id="GO:0016042">
    <property type="term" value="P:lipid catabolic process"/>
    <property type="evidence" value="ECO:0007669"/>
    <property type="project" value="InterPro"/>
</dbReference>
<feature type="signal peptide" evidence="1">
    <location>
        <begin position="1"/>
        <end position="29"/>
    </location>
</feature>
<accession>A0A7H8TIZ0</accession>
<keyword evidence="2" id="KW-0378">Hydrolase</keyword>
<dbReference type="Pfam" id="PF01674">
    <property type="entry name" value="Lipase_2"/>
    <property type="match status" value="1"/>
</dbReference>
<dbReference type="PANTHER" id="PTHR32015:SF1">
    <property type="entry name" value="LIPASE"/>
    <property type="match status" value="1"/>
</dbReference>
<dbReference type="InterPro" id="IPR002918">
    <property type="entry name" value="Lipase_EstA/Esterase_EstB"/>
</dbReference>
<dbReference type="InterPro" id="IPR029058">
    <property type="entry name" value="AB_hydrolase_fold"/>
</dbReference>
<protein>
    <submittedName>
        <fullName evidence="2">Alpha/beta fold hydrolase</fullName>
    </submittedName>
</protein>
<dbReference type="AlphaFoldDB" id="A0A7H8TIZ0"/>
<dbReference type="Proteomes" id="UP000509418">
    <property type="component" value="Chromosome"/>
</dbReference>
<name>A0A7H8TIZ0_STRCX</name>
<dbReference type="RefSeq" id="WP_176578227.1">
    <property type="nucleotide sequence ID" value="NZ_CBDRGH010000041.1"/>
</dbReference>
<gene>
    <name evidence="2" type="ORF">HUT05_42750</name>
</gene>
<evidence type="ECO:0000256" key="1">
    <source>
        <dbReference type="SAM" id="SignalP"/>
    </source>
</evidence>
<dbReference type="Gene3D" id="3.40.50.1820">
    <property type="entry name" value="alpha/beta hydrolase"/>
    <property type="match status" value="1"/>
</dbReference>